<evidence type="ECO:0000256" key="2">
    <source>
        <dbReference type="ARBA" id="ARBA00022737"/>
    </source>
</evidence>
<evidence type="ECO:0000256" key="3">
    <source>
        <dbReference type="ARBA" id="ARBA00022803"/>
    </source>
</evidence>
<dbReference type="InterPro" id="IPR011990">
    <property type="entry name" value="TPR-like_helical_dom_sf"/>
</dbReference>
<dbReference type="PANTHER" id="PTHR21405:SF0">
    <property type="entry name" value="TETRATRICOPEPTIDE REPEAT PROTEIN 36"/>
    <property type="match status" value="1"/>
</dbReference>
<dbReference type="InterPro" id="IPR038906">
    <property type="entry name" value="TTC36"/>
</dbReference>
<dbReference type="Gene3D" id="1.25.40.10">
    <property type="entry name" value="Tetratricopeptide repeat domain"/>
    <property type="match status" value="1"/>
</dbReference>
<name>A0AAV5KG10_9ROSI</name>
<keyword evidence="2" id="KW-0677">Repeat</keyword>
<dbReference type="PANTHER" id="PTHR21405">
    <property type="entry name" value="CDNA SEQUENCE BC021608"/>
    <property type="match status" value="1"/>
</dbReference>
<feature type="repeat" description="TPR" evidence="4">
    <location>
        <begin position="175"/>
        <end position="208"/>
    </location>
</feature>
<dbReference type="InterPro" id="IPR019734">
    <property type="entry name" value="TPR_rpt"/>
</dbReference>
<dbReference type="AlphaFoldDB" id="A0AAV5KG10"/>
<evidence type="ECO:0000313" key="5">
    <source>
        <dbReference type="EMBL" id="GKV23526.1"/>
    </source>
</evidence>
<evidence type="ECO:0000256" key="1">
    <source>
        <dbReference type="ARBA" id="ARBA00006995"/>
    </source>
</evidence>
<sequence>MMEMIVQFAIVVLAIASFFAVRYLPKKLFTSRRTNHRPSNQSRRHLAQATQLLARARSTSDRNKSEALAKTALTEAETALSLFPKDPAPYILKSLALDLLGHKRSALRSLDLALASPRVRSIQGRERVEALVRRAELKLAVNRKRRVDSAVADLEEAVRVSEGGGGGGGCGGVDARAFCVLGECYEFKGMKEEARRAFQEALKMDPECGVARRGLDRLG</sequence>
<keyword evidence="6" id="KW-1185">Reference proteome</keyword>
<dbReference type="InterPro" id="IPR013105">
    <property type="entry name" value="TPR_2"/>
</dbReference>
<comment type="similarity">
    <text evidence="1">Belongs to the TTC36 family.</text>
</comment>
<proteinExistence type="inferred from homology"/>
<gene>
    <name evidence="5" type="ORF">SLEP1_g33236</name>
</gene>
<dbReference type="SUPFAM" id="SSF48452">
    <property type="entry name" value="TPR-like"/>
    <property type="match status" value="1"/>
</dbReference>
<reference evidence="5 6" key="1">
    <citation type="journal article" date="2021" name="Commun. Biol.">
        <title>The genome of Shorea leprosula (Dipterocarpaceae) highlights the ecological relevance of drought in aseasonal tropical rainforests.</title>
        <authorList>
            <person name="Ng K.K.S."/>
            <person name="Kobayashi M.J."/>
            <person name="Fawcett J.A."/>
            <person name="Hatakeyama M."/>
            <person name="Paape T."/>
            <person name="Ng C.H."/>
            <person name="Ang C.C."/>
            <person name="Tnah L.H."/>
            <person name="Lee C.T."/>
            <person name="Nishiyama T."/>
            <person name="Sese J."/>
            <person name="O'Brien M.J."/>
            <person name="Copetti D."/>
            <person name="Mohd Noor M.I."/>
            <person name="Ong R.C."/>
            <person name="Putra M."/>
            <person name="Sireger I.Z."/>
            <person name="Indrioko S."/>
            <person name="Kosugi Y."/>
            <person name="Izuno A."/>
            <person name="Isagi Y."/>
            <person name="Lee S.L."/>
            <person name="Shimizu K.K."/>
        </authorList>
    </citation>
    <scope>NUCLEOTIDE SEQUENCE [LARGE SCALE GENOMIC DNA]</scope>
    <source>
        <strain evidence="5">214</strain>
    </source>
</reference>
<accession>A0AAV5KG10</accession>
<evidence type="ECO:0000256" key="4">
    <source>
        <dbReference type="PROSITE-ProRule" id="PRU00339"/>
    </source>
</evidence>
<dbReference type="Pfam" id="PF07719">
    <property type="entry name" value="TPR_2"/>
    <property type="match status" value="1"/>
</dbReference>
<comment type="caution">
    <text evidence="5">The sequence shown here is derived from an EMBL/GenBank/DDBJ whole genome shotgun (WGS) entry which is preliminary data.</text>
</comment>
<dbReference type="PROSITE" id="PS50005">
    <property type="entry name" value="TPR"/>
    <property type="match status" value="1"/>
</dbReference>
<organism evidence="5 6">
    <name type="scientific">Rubroshorea leprosula</name>
    <dbReference type="NCBI Taxonomy" id="152421"/>
    <lineage>
        <taxon>Eukaryota</taxon>
        <taxon>Viridiplantae</taxon>
        <taxon>Streptophyta</taxon>
        <taxon>Embryophyta</taxon>
        <taxon>Tracheophyta</taxon>
        <taxon>Spermatophyta</taxon>
        <taxon>Magnoliopsida</taxon>
        <taxon>eudicotyledons</taxon>
        <taxon>Gunneridae</taxon>
        <taxon>Pentapetalae</taxon>
        <taxon>rosids</taxon>
        <taxon>malvids</taxon>
        <taxon>Malvales</taxon>
        <taxon>Dipterocarpaceae</taxon>
        <taxon>Rubroshorea</taxon>
    </lineage>
</organism>
<dbReference type="EMBL" id="BPVZ01000063">
    <property type="protein sequence ID" value="GKV23526.1"/>
    <property type="molecule type" value="Genomic_DNA"/>
</dbReference>
<dbReference type="Proteomes" id="UP001054252">
    <property type="component" value="Unassembled WGS sequence"/>
</dbReference>
<protein>
    <submittedName>
        <fullName evidence="5">Uncharacterized protein</fullName>
    </submittedName>
</protein>
<dbReference type="SMART" id="SM00028">
    <property type="entry name" value="TPR"/>
    <property type="match status" value="1"/>
</dbReference>
<evidence type="ECO:0000313" key="6">
    <source>
        <dbReference type="Proteomes" id="UP001054252"/>
    </source>
</evidence>
<keyword evidence="3 4" id="KW-0802">TPR repeat</keyword>